<protein>
    <recommendedName>
        <fullName evidence="4">DUF1742-domain-containing protein</fullName>
    </recommendedName>
</protein>
<dbReference type="PANTHER" id="PTHR28218:SF1">
    <property type="entry name" value="VPS4-ASSOCIATED PROTEIN 1"/>
    <property type="match status" value="1"/>
</dbReference>
<dbReference type="GO" id="GO:0005768">
    <property type="term" value="C:endosome"/>
    <property type="evidence" value="ECO:0007669"/>
    <property type="project" value="TreeGrafter"/>
</dbReference>
<accession>A0AAN7SVW1</accession>
<dbReference type="AlphaFoldDB" id="A0AAN7SVW1"/>
<feature type="compositionally biased region" description="Basic and acidic residues" evidence="1">
    <location>
        <begin position="96"/>
        <end position="118"/>
    </location>
</feature>
<dbReference type="PANTHER" id="PTHR28218">
    <property type="entry name" value="VPS4-ASSOCIATED PROTEIN 1"/>
    <property type="match status" value="1"/>
</dbReference>
<dbReference type="Proteomes" id="UP001309876">
    <property type="component" value="Unassembled WGS sequence"/>
</dbReference>
<evidence type="ECO:0000256" key="1">
    <source>
        <dbReference type="SAM" id="MobiDB-lite"/>
    </source>
</evidence>
<name>A0AAN7SVW1_9EURO</name>
<sequence>MANPSFPNEYNLRTVAETASKPCFVCHKASTKVLITADNKDFFYTCPSHLLDRGFASPIIDEKAEAEKKKQEQLAKEKEAIIKEYEEKMKKKGKDVKKVDDPAKVAEEEKNQKLKALDTKAATGATSDDGPRQNFYQIRLDRKSNIERSKREAARVSNAGFFPSAPTGNLA</sequence>
<dbReference type="InterPro" id="IPR013640">
    <property type="entry name" value="Vfa1"/>
</dbReference>
<proteinExistence type="predicted"/>
<organism evidence="2 3">
    <name type="scientific">Lithohypha guttulata</name>
    <dbReference type="NCBI Taxonomy" id="1690604"/>
    <lineage>
        <taxon>Eukaryota</taxon>
        <taxon>Fungi</taxon>
        <taxon>Dikarya</taxon>
        <taxon>Ascomycota</taxon>
        <taxon>Pezizomycotina</taxon>
        <taxon>Eurotiomycetes</taxon>
        <taxon>Chaetothyriomycetidae</taxon>
        <taxon>Chaetothyriales</taxon>
        <taxon>Trichomeriaceae</taxon>
        <taxon>Lithohypha</taxon>
    </lineage>
</organism>
<dbReference type="Pfam" id="PF08432">
    <property type="entry name" value="Vfa1"/>
    <property type="match status" value="1"/>
</dbReference>
<evidence type="ECO:0000313" key="3">
    <source>
        <dbReference type="Proteomes" id="UP001309876"/>
    </source>
</evidence>
<feature type="region of interest" description="Disordered" evidence="1">
    <location>
        <begin position="90"/>
        <end position="171"/>
    </location>
</feature>
<dbReference type="EMBL" id="JAVRRJ010000007">
    <property type="protein sequence ID" value="KAK5082862.1"/>
    <property type="molecule type" value="Genomic_DNA"/>
</dbReference>
<keyword evidence="3" id="KW-1185">Reference proteome</keyword>
<dbReference type="GO" id="GO:0007034">
    <property type="term" value="P:vacuolar transport"/>
    <property type="evidence" value="ECO:0007669"/>
    <property type="project" value="TreeGrafter"/>
</dbReference>
<gene>
    <name evidence="2" type="ORF">LTR05_006743</name>
</gene>
<evidence type="ECO:0000313" key="2">
    <source>
        <dbReference type="EMBL" id="KAK5082862.1"/>
    </source>
</evidence>
<comment type="caution">
    <text evidence="2">The sequence shown here is derived from an EMBL/GenBank/DDBJ whole genome shotgun (WGS) entry which is preliminary data.</text>
</comment>
<evidence type="ECO:0008006" key="4">
    <source>
        <dbReference type="Google" id="ProtNLM"/>
    </source>
</evidence>
<reference evidence="2 3" key="1">
    <citation type="submission" date="2023-08" db="EMBL/GenBank/DDBJ databases">
        <title>Black Yeasts Isolated from many extreme environments.</title>
        <authorList>
            <person name="Coleine C."/>
            <person name="Stajich J.E."/>
            <person name="Selbmann L."/>
        </authorList>
    </citation>
    <scope>NUCLEOTIDE SEQUENCE [LARGE SCALE GENOMIC DNA]</scope>
    <source>
        <strain evidence="2 3">CCFEE 5910</strain>
    </source>
</reference>
<feature type="compositionally biased region" description="Basic and acidic residues" evidence="1">
    <location>
        <begin position="139"/>
        <end position="154"/>
    </location>
</feature>